<dbReference type="OrthoDB" id="5348907at2"/>
<feature type="transmembrane region" description="Helical" evidence="5">
    <location>
        <begin position="263"/>
        <end position="288"/>
    </location>
</feature>
<comment type="caution">
    <text evidence="6">The sequence shown here is derived from an EMBL/GenBank/DDBJ whole genome shotgun (WGS) entry which is preliminary data.</text>
</comment>
<dbReference type="RefSeq" id="WP_115550897.1">
    <property type="nucleotide sequence ID" value="NZ_CAQJPM010000093.1"/>
</dbReference>
<comment type="subcellular location">
    <subcellularLocation>
        <location evidence="1">Membrane</location>
        <topology evidence="1">Multi-pass membrane protein</topology>
    </subcellularLocation>
</comment>
<gene>
    <name evidence="6" type="ORF">CQA43_01840</name>
</gene>
<keyword evidence="2 5" id="KW-0812">Transmembrane</keyword>
<feature type="transmembrane region" description="Helical" evidence="5">
    <location>
        <begin position="66"/>
        <end position="84"/>
    </location>
</feature>
<dbReference type="AlphaFoldDB" id="A0A3D8IHB2"/>
<keyword evidence="3 5" id="KW-1133">Transmembrane helix</keyword>
<dbReference type="InterPro" id="IPR007688">
    <property type="entry name" value="Conjugal_tfr_TrbL/VirB6"/>
</dbReference>
<sequence length="381" mass="41449">MGEESAKGLFESLFGQLHEIASNLISMIYGAGQAIFFNGLAYCFIGLIAIFWLIKRLHKGGIDKEDAYQSLVWIVIVSIVYVIMGNEGAYYEFLNLLDLPINYVSAITAQNFGSTDFATSFGNGIDTLNNGMSAIYESLFEYFKKQGKGLVFDDPTFISAIYAGIYMFFWGLMWLTYMILILAITSICIVTKFMATIILSIAPIVIPCLMMNQLRGYFFSWLKLYLSYSMYAPIAMIIGNFPMVALEKVELIPNNVSQLEQVIASLTFIFFKPIGLMIVAIIAIMILIKVPSWVNQILGTQNDDAVGLAPLKAVGSATTTGAMTGGAGLIAGAGIKAALGRGITSMLPMGQTATKLYDSFKKSGGGSISNGKTSATSDFFK</sequence>
<feature type="transmembrane region" description="Helical" evidence="5">
    <location>
        <begin position="34"/>
        <end position="54"/>
    </location>
</feature>
<evidence type="ECO:0000256" key="1">
    <source>
        <dbReference type="ARBA" id="ARBA00004141"/>
    </source>
</evidence>
<dbReference type="GO" id="GO:0016020">
    <property type="term" value="C:membrane"/>
    <property type="evidence" value="ECO:0007669"/>
    <property type="project" value="UniProtKB-SubCell"/>
</dbReference>
<organism evidence="6 7">
    <name type="scientific">Helicobacter ganmani</name>
    <dbReference type="NCBI Taxonomy" id="60246"/>
    <lineage>
        <taxon>Bacteria</taxon>
        <taxon>Pseudomonadati</taxon>
        <taxon>Campylobacterota</taxon>
        <taxon>Epsilonproteobacteria</taxon>
        <taxon>Campylobacterales</taxon>
        <taxon>Helicobacteraceae</taxon>
        <taxon>Helicobacter</taxon>
    </lineage>
</organism>
<evidence type="ECO:0000313" key="7">
    <source>
        <dbReference type="Proteomes" id="UP000256650"/>
    </source>
</evidence>
<evidence type="ECO:0008006" key="8">
    <source>
        <dbReference type="Google" id="ProtNLM"/>
    </source>
</evidence>
<feature type="transmembrane region" description="Helical" evidence="5">
    <location>
        <begin position="177"/>
        <end position="210"/>
    </location>
</feature>
<evidence type="ECO:0000256" key="2">
    <source>
        <dbReference type="ARBA" id="ARBA00022692"/>
    </source>
</evidence>
<evidence type="ECO:0000256" key="4">
    <source>
        <dbReference type="ARBA" id="ARBA00023136"/>
    </source>
</evidence>
<dbReference type="EMBL" id="NXLS01000001">
    <property type="protein sequence ID" value="RDU64562.1"/>
    <property type="molecule type" value="Genomic_DNA"/>
</dbReference>
<evidence type="ECO:0000313" key="6">
    <source>
        <dbReference type="EMBL" id="RDU64562.1"/>
    </source>
</evidence>
<accession>A0A3D8IHB2</accession>
<dbReference type="GeneID" id="82535029"/>
<protein>
    <recommendedName>
        <fullName evidence="8">Conjugal transfer protein TrbL</fullName>
    </recommendedName>
</protein>
<keyword evidence="7" id="KW-1185">Reference proteome</keyword>
<name>A0A3D8IHB2_9HELI</name>
<evidence type="ECO:0000256" key="3">
    <source>
        <dbReference type="ARBA" id="ARBA00022989"/>
    </source>
</evidence>
<dbReference type="Pfam" id="PF04610">
    <property type="entry name" value="TrbL"/>
    <property type="match status" value="1"/>
</dbReference>
<keyword evidence="4 5" id="KW-0472">Membrane</keyword>
<reference evidence="6 7" key="1">
    <citation type="submission" date="2018-04" db="EMBL/GenBank/DDBJ databases">
        <title>Novel Campyloabacter and Helicobacter Species and Strains.</title>
        <authorList>
            <person name="Mannion A.J."/>
            <person name="Shen Z."/>
            <person name="Fox J.G."/>
        </authorList>
    </citation>
    <scope>NUCLEOTIDE SEQUENCE [LARGE SCALE GENOMIC DNA]</scope>
    <source>
        <strain evidence="6 7">MIT 99-5101</strain>
    </source>
</reference>
<dbReference type="Proteomes" id="UP000256650">
    <property type="component" value="Unassembled WGS sequence"/>
</dbReference>
<feature type="transmembrane region" description="Helical" evidence="5">
    <location>
        <begin position="222"/>
        <end position="243"/>
    </location>
</feature>
<dbReference type="GO" id="GO:0030255">
    <property type="term" value="P:protein secretion by the type IV secretion system"/>
    <property type="evidence" value="ECO:0007669"/>
    <property type="project" value="InterPro"/>
</dbReference>
<evidence type="ECO:0000256" key="5">
    <source>
        <dbReference type="SAM" id="Phobius"/>
    </source>
</evidence>
<proteinExistence type="predicted"/>